<protein>
    <recommendedName>
        <fullName evidence="7">Hydrogenase maturation protease</fullName>
    </recommendedName>
</protein>
<evidence type="ECO:0000256" key="4">
    <source>
        <dbReference type="ARBA" id="ARBA00022801"/>
    </source>
</evidence>
<dbReference type="Proteomes" id="UP000035085">
    <property type="component" value="Plasmid pPV15"/>
</dbReference>
<name>A0ABM5T5A2_9BURK</name>
<evidence type="ECO:0000313" key="5">
    <source>
        <dbReference type="EMBL" id="AJP60122.1"/>
    </source>
</evidence>
<evidence type="ECO:0000256" key="3">
    <source>
        <dbReference type="ARBA" id="ARBA00022750"/>
    </source>
</evidence>
<evidence type="ECO:0000313" key="6">
    <source>
        <dbReference type="Proteomes" id="UP000035085"/>
    </source>
</evidence>
<keyword evidence="2" id="KW-0645">Protease</keyword>
<dbReference type="Gene3D" id="3.40.50.1450">
    <property type="entry name" value="HybD-like"/>
    <property type="match status" value="1"/>
</dbReference>
<dbReference type="NCBIfam" id="TIGR00072">
    <property type="entry name" value="hydrog_prot"/>
    <property type="match status" value="1"/>
</dbReference>
<sequence length="171" mass="17771">MSRSKRSCVSQKVRIIGVGNPDRADDGVGCLVARKLVGRLPPDVSIRTHGGDALTLIDEMRGIDALICIDASVARGSPGRVRLLDLANDRLGSAVTFVSAHSLGLAEAIALAQALGIASRTIFVYAIEGASFELGRPLSAEVDAAAHTVVERVAAQACRLRDDPCKGAGDA</sequence>
<geneLocation type="plasmid" evidence="5 6">
    <name>pPV15</name>
</geneLocation>
<organism evidence="5 6">
    <name type="scientific">Pandoraea vervacti</name>
    <dbReference type="NCBI Taxonomy" id="656178"/>
    <lineage>
        <taxon>Bacteria</taxon>
        <taxon>Pseudomonadati</taxon>
        <taxon>Pseudomonadota</taxon>
        <taxon>Betaproteobacteria</taxon>
        <taxon>Burkholderiales</taxon>
        <taxon>Burkholderiaceae</taxon>
        <taxon>Pandoraea</taxon>
    </lineage>
</organism>
<proteinExistence type="inferred from homology"/>
<keyword evidence="5" id="KW-0614">Plasmid</keyword>
<dbReference type="CDD" id="cd00518">
    <property type="entry name" value="H2MP"/>
    <property type="match status" value="1"/>
</dbReference>
<dbReference type="PANTHER" id="PTHR30302">
    <property type="entry name" value="HYDROGENASE 1 MATURATION PROTEASE"/>
    <property type="match status" value="1"/>
</dbReference>
<dbReference type="Pfam" id="PF01750">
    <property type="entry name" value="HycI"/>
    <property type="match status" value="1"/>
</dbReference>
<dbReference type="InterPro" id="IPR023430">
    <property type="entry name" value="Pept_HybD-like_dom_sf"/>
</dbReference>
<evidence type="ECO:0008006" key="7">
    <source>
        <dbReference type="Google" id="ProtNLM"/>
    </source>
</evidence>
<evidence type="ECO:0000256" key="1">
    <source>
        <dbReference type="ARBA" id="ARBA00006814"/>
    </source>
</evidence>
<keyword evidence="3" id="KW-0064">Aspartyl protease</keyword>
<reference evidence="6" key="1">
    <citation type="submission" date="2015-02" db="EMBL/GenBank/DDBJ databases">
        <title>Complete Genome Sequencing of Pandoraea vervacti NS15 sp. nov.</title>
        <authorList>
            <person name="Chan K.-G."/>
        </authorList>
    </citation>
    <scope>NUCLEOTIDE SEQUENCE [LARGE SCALE GENOMIC DNA]</scope>
    <source>
        <strain evidence="6">NS15</strain>
        <plasmid evidence="6">pPV15</plasmid>
    </source>
</reference>
<dbReference type="PANTHER" id="PTHR30302:SF1">
    <property type="entry name" value="HYDROGENASE 2 MATURATION PROTEASE"/>
    <property type="match status" value="1"/>
</dbReference>
<dbReference type="InterPro" id="IPR000671">
    <property type="entry name" value="Peptidase_A31"/>
</dbReference>
<comment type="similarity">
    <text evidence="1">Belongs to the peptidase A31 family.</text>
</comment>
<keyword evidence="6" id="KW-1185">Reference proteome</keyword>
<keyword evidence="4" id="KW-0378">Hydrolase</keyword>
<gene>
    <name evidence="5" type="ORF">UC34_24690</name>
</gene>
<dbReference type="EMBL" id="CP010898">
    <property type="protein sequence ID" value="AJP60122.1"/>
    <property type="molecule type" value="Genomic_DNA"/>
</dbReference>
<dbReference type="RefSeq" id="WP_044458663.1">
    <property type="nucleotide sequence ID" value="NZ_CP010898.2"/>
</dbReference>
<evidence type="ECO:0000256" key="2">
    <source>
        <dbReference type="ARBA" id="ARBA00022670"/>
    </source>
</evidence>
<accession>A0ABM5T5A2</accession>
<dbReference type="SUPFAM" id="SSF53163">
    <property type="entry name" value="HybD-like"/>
    <property type="match status" value="1"/>
</dbReference>